<keyword evidence="3" id="KW-1185">Reference proteome</keyword>
<reference evidence="2 3" key="1">
    <citation type="submission" date="2018-07" db="EMBL/GenBank/DDBJ databases">
        <title>Chitinophaga K2CV101002-2 sp. nov., isolated from a monsoon evergreen broad-leaved forest soil.</title>
        <authorList>
            <person name="Lv Y."/>
        </authorList>
    </citation>
    <scope>NUCLEOTIDE SEQUENCE [LARGE SCALE GENOMIC DNA]</scope>
    <source>
        <strain evidence="2 3">GDMCC 1.1288</strain>
    </source>
</reference>
<feature type="transmembrane region" description="Helical" evidence="1">
    <location>
        <begin position="14"/>
        <end position="33"/>
    </location>
</feature>
<name>A0A3E1YH04_9BACT</name>
<evidence type="ECO:0000313" key="3">
    <source>
        <dbReference type="Proteomes" id="UP000260644"/>
    </source>
</evidence>
<dbReference type="Proteomes" id="UP000260644">
    <property type="component" value="Unassembled WGS sequence"/>
</dbReference>
<dbReference type="AlphaFoldDB" id="A0A3E1YH04"/>
<sequence length="87" mass="10117">MLLNQLQKLLQQRVIIFFVVDIFLQLKVNNFIIMEMKITKVKNGLSQQEITLTIDKKFDNLDPKDFAPKKLEAANKALPKMVNIICK</sequence>
<gene>
    <name evidence="2" type="ORF">DVR12_02650</name>
</gene>
<protein>
    <submittedName>
        <fullName evidence="2">Uncharacterized protein</fullName>
    </submittedName>
</protein>
<evidence type="ECO:0000313" key="2">
    <source>
        <dbReference type="EMBL" id="RFS26705.1"/>
    </source>
</evidence>
<comment type="caution">
    <text evidence="2">The sequence shown here is derived from an EMBL/GenBank/DDBJ whole genome shotgun (WGS) entry which is preliminary data.</text>
</comment>
<organism evidence="2 3">
    <name type="scientific">Chitinophaga silvatica</name>
    <dbReference type="NCBI Taxonomy" id="2282649"/>
    <lineage>
        <taxon>Bacteria</taxon>
        <taxon>Pseudomonadati</taxon>
        <taxon>Bacteroidota</taxon>
        <taxon>Chitinophagia</taxon>
        <taxon>Chitinophagales</taxon>
        <taxon>Chitinophagaceae</taxon>
        <taxon>Chitinophaga</taxon>
    </lineage>
</organism>
<keyword evidence="1" id="KW-0472">Membrane</keyword>
<dbReference type="EMBL" id="QPMM01000001">
    <property type="protein sequence ID" value="RFS26705.1"/>
    <property type="molecule type" value="Genomic_DNA"/>
</dbReference>
<keyword evidence="1" id="KW-0812">Transmembrane</keyword>
<proteinExistence type="predicted"/>
<accession>A0A3E1YH04</accession>
<keyword evidence="1" id="KW-1133">Transmembrane helix</keyword>
<evidence type="ECO:0000256" key="1">
    <source>
        <dbReference type="SAM" id="Phobius"/>
    </source>
</evidence>